<reference evidence="2" key="1">
    <citation type="submission" date="2020-05" db="EMBL/GenBank/DDBJ databases">
        <title>Mycena genomes resolve the evolution of fungal bioluminescence.</title>
        <authorList>
            <person name="Tsai I.J."/>
        </authorList>
    </citation>
    <scope>NUCLEOTIDE SEQUENCE</scope>
    <source>
        <strain evidence="2">160909Yilan</strain>
    </source>
</reference>
<feature type="compositionally biased region" description="Low complexity" evidence="1">
    <location>
        <begin position="975"/>
        <end position="991"/>
    </location>
</feature>
<sequence>MNLQPHSKPESTVVSTTNNAYIFPPYSTEVDLTALDSDSLAPFFPQATAFNISGGIFTSNVYNSPPEQPSGDIKLIKEFKEMRSSPQSSLVGRRAPGASVRRVYMAKLEGRQSGHMTVAMYEGDGAEEAWNQHLAKYEAIRHPNIMQLYGLVSNRRLRGMVFHDELIPYGQFLRRFQHSPILSAYIVGYCEATGYISNVFLVSPSFWPDEWSKDYDDLPVWIRPSTGELCLDLVQGGQTSFKLPWWEADVPRLENVSLDAPDSEDMIISSLSEDQYHKLCFRVPIAQFRWFQVSTELPVGLGVFRRDPHRGTCVRITEPLVLPDGDRHWHNYEGAPGEVLTTSWIRYDSRCALQLESHLLFSSYEIPTAWLAQANSIFAELQEFEHVEEYVCVEEVRFTLRITADRDIPDGYLFVCPFQDFRTGTEPHATVYQWPACPAYWSLDPSGADRLSTEDAKILGFPPIHIETLVIGRSWDRSVYSGLRRFHESKRLDPESRELARQLGYPLYEVLRDLGSEVPFPVHKAAPYSAQRIWIWTGAYLHARGSWSNKILCIGNMQLRVQDDKTAKLGLSEILNLKARRPQSQGGGSPPERFGIGGVDLTLGIGLGFGRELIMPPTWLGSFMRGSDLGSGAEGGAGLRFLYARPSLPLVHRDFEAHGHFPHHRGQLRGRSTLPFLRRTIEIVEDKDGFRGLSFAAVARPLYPEALRTLRRMPRPRCDLDSGKSSTRTTFIHHVSSCVIPRPLLCRTRLPLDLHPASWARMESIPIRVPTRDRRPRVPLAVNSCSPQRLRSPRLGRCHAHRFPSGQKQHGFSAGRSDASSCVCEHIYRAPSTPLPALVLFRSRLRDTLLYLRPRPPLFRTLQQHACVLLVAQWGLVLVVTPQTTRRAPRVYVSAYLDFPCTLALPRRSICSPFPICTSSPARFRSWTPTPPPTAVGVVTPVLLRAMLEAFIPAFKPTQPAARSRHRLRSTPFVPRRASSSNSPSTTLSPAPDSPTGYLALVDRSLFLPRQRARLPSSSCTRSSPRITSPRAPSLFIASPASVRLRRALQLADRLAQQDHLARFACTRRPVRRHERAGSGTTGRAWDGDADPKHDREDDELRDGDEDLLRDGELLELVEDLDMHG</sequence>
<feature type="compositionally biased region" description="Acidic residues" evidence="1">
    <location>
        <begin position="1097"/>
        <end position="1106"/>
    </location>
</feature>
<evidence type="ECO:0000313" key="3">
    <source>
        <dbReference type="Proteomes" id="UP000623467"/>
    </source>
</evidence>
<proteinExistence type="predicted"/>
<evidence type="ECO:0000313" key="2">
    <source>
        <dbReference type="EMBL" id="KAF7330738.1"/>
    </source>
</evidence>
<dbReference type="EMBL" id="JACAZH010000062">
    <property type="protein sequence ID" value="KAF7330738.1"/>
    <property type="molecule type" value="Genomic_DNA"/>
</dbReference>
<evidence type="ECO:0008006" key="4">
    <source>
        <dbReference type="Google" id="ProtNLM"/>
    </source>
</evidence>
<dbReference type="AlphaFoldDB" id="A0A8H6WXY0"/>
<name>A0A8H6WXY0_9AGAR</name>
<feature type="compositionally biased region" description="Basic and acidic residues" evidence="1">
    <location>
        <begin position="1086"/>
        <end position="1096"/>
    </location>
</feature>
<accession>A0A8H6WXY0</accession>
<feature type="region of interest" description="Disordered" evidence="1">
    <location>
        <begin position="962"/>
        <end position="995"/>
    </location>
</feature>
<feature type="region of interest" description="Disordered" evidence="1">
    <location>
        <begin position="1072"/>
        <end position="1107"/>
    </location>
</feature>
<gene>
    <name evidence="2" type="ORF">MSAN_02446400</name>
</gene>
<feature type="compositionally biased region" description="Polar residues" evidence="1">
    <location>
        <begin position="1016"/>
        <end position="1027"/>
    </location>
</feature>
<protein>
    <recommendedName>
        <fullName evidence="4">Protein kinase domain-containing protein</fullName>
    </recommendedName>
</protein>
<organism evidence="2 3">
    <name type="scientific">Mycena sanguinolenta</name>
    <dbReference type="NCBI Taxonomy" id="230812"/>
    <lineage>
        <taxon>Eukaryota</taxon>
        <taxon>Fungi</taxon>
        <taxon>Dikarya</taxon>
        <taxon>Basidiomycota</taxon>
        <taxon>Agaricomycotina</taxon>
        <taxon>Agaricomycetes</taxon>
        <taxon>Agaricomycetidae</taxon>
        <taxon>Agaricales</taxon>
        <taxon>Marasmiineae</taxon>
        <taxon>Mycenaceae</taxon>
        <taxon>Mycena</taxon>
    </lineage>
</organism>
<dbReference type="Proteomes" id="UP000623467">
    <property type="component" value="Unassembled WGS sequence"/>
</dbReference>
<comment type="caution">
    <text evidence="2">The sequence shown here is derived from an EMBL/GenBank/DDBJ whole genome shotgun (WGS) entry which is preliminary data.</text>
</comment>
<keyword evidence="3" id="KW-1185">Reference proteome</keyword>
<feature type="region of interest" description="Disordered" evidence="1">
    <location>
        <begin position="1013"/>
        <end position="1032"/>
    </location>
</feature>
<evidence type="ECO:0000256" key="1">
    <source>
        <dbReference type="SAM" id="MobiDB-lite"/>
    </source>
</evidence>